<organism evidence="1 2">
    <name type="scientific">Succiniclasticum ruminis</name>
    <dbReference type="NCBI Taxonomy" id="40841"/>
    <lineage>
        <taxon>Bacteria</taxon>
        <taxon>Bacillati</taxon>
        <taxon>Bacillota</taxon>
        <taxon>Negativicutes</taxon>
        <taxon>Acidaminococcales</taxon>
        <taxon>Acidaminococcaceae</taxon>
        <taxon>Succiniclasticum</taxon>
    </lineage>
</organism>
<dbReference type="AlphaFoldDB" id="A0A1G6MLN7"/>
<proteinExistence type="predicted"/>
<gene>
    <name evidence="1" type="ORF">SAMN04487864_11028</name>
</gene>
<dbReference type="Proteomes" id="UP000198943">
    <property type="component" value="Unassembled WGS sequence"/>
</dbReference>
<protein>
    <submittedName>
        <fullName evidence="1">Uncharacterized protein</fullName>
    </submittedName>
</protein>
<sequence length="81" mass="9592">MNQFVLYASNDSNTSPSPFLFFPLSCDDGHGDYNRSYDKGYDDFDYADYSTGKEDNNFRTQQKKKRKSEKQIIEDILNRWD</sequence>
<dbReference type="RefSeq" id="WP_093730622.1">
    <property type="nucleotide sequence ID" value="NZ_FMYW01000010.1"/>
</dbReference>
<reference evidence="2" key="1">
    <citation type="submission" date="2016-10" db="EMBL/GenBank/DDBJ databases">
        <authorList>
            <person name="Varghese N."/>
            <person name="Submissions S."/>
        </authorList>
    </citation>
    <scope>NUCLEOTIDE SEQUENCE [LARGE SCALE GENOMIC DNA]</scope>
    <source>
        <strain evidence="2">DSM 11005</strain>
    </source>
</reference>
<name>A0A1G6MLN7_9FIRM</name>
<evidence type="ECO:0000313" key="1">
    <source>
        <dbReference type="EMBL" id="SDC56442.1"/>
    </source>
</evidence>
<dbReference type="OrthoDB" id="3035566at2"/>
<keyword evidence="2" id="KW-1185">Reference proteome</keyword>
<dbReference type="EMBL" id="FMYW01000010">
    <property type="protein sequence ID" value="SDC56442.1"/>
    <property type="molecule type" value="Genomic_DNA"/>
</dbReference>
<evidence type="ECO:0000313" key="2">
    <source>
        <dbReference type="Proteomes" id="UP000198943"/>
    </source>
</evidence>
<accession>A0A1G6MLN7</accession>